<accession>A0A5P1FUA2</accession>
<proteinExistence type="predicted"/>
<gene>
    <name evidence="2" type="ORF">A4U43_C01F15790</name>
</gene>
<reference evidence="3" key="1">
    <citation type="journal article" date="2017" name="Nat. Commun.">
        <title>The asparagus genome sheds light on the origin and evolution of a young Y chromosome.</title>
        <authorList>
            <person name="Harkess A."/>
            <person name="Zhou J."/>
            <person name="Xu C."/>
            <person name="Bowers J.E."/>
            <person name="Van der Hulst R."/>
            <person name="Ayyampalayam S."/>
            <person name="Mercati F."/>
            <person name="Riccardi P."/>
            <person name="McKain M.R."/>
            <person name="Kakrana A."/>
            <person name="Tang H."/>
            <person name="Ray J."/>
            <person name="Groenendijk J."/>
            <person name="Arikit S."/>
            <person name="Mathioni S.M."/>
            <person name="Nakano M."/>
            <person name="Shan H."/>
            <person name="Telgmann-Rauber A."/>
            <person name="Kanno A."/>
            <person name="Yue Z."/>
            <person name="Chen H."/>
            <person name="Li W."/>
            <person name="Chen Y."/>
            <person name="Xu X."/>
            <person name="Zhang Y."/>
            <person name="Luo S."/>
            <person name="Chen H."/>
            <person name="Gao J."/>
            <person name="Mao Z."/>
            <person name="Pires J.C."/>
            <person name="Luo M."/>
            <person name="Kudrna D."/>
            <person name="Wing R.A."/>
            <person name="Meyers B.C."/>
            <person name="Yi K."/>
            <person name="Kong H."/>
            <person name="Lavrijsen P."/>
            <person name="Sunseri F."/>
            <person name="Falavigna A."/>
            <person name="Ye Y."/>
            <person name="Leebens-Mack J.H."/>
            <person name="Chen G."/>
        </authorList>
    </citation>
    <scope>NUCLEOTIDE SEQUENCE [LARGE SCALE GENOMIC DNA]</scope>
    <source>
        <strain evidence="3">cv. DH0086</strain>
    </source>
</reference>
<evidence type="ECO:0000256" key="1">
    <source>
        <dbReference type="SAM" id="MobiDB-lite"/>
    </source>
</evidence>
<organism evidence="2 3">
    <name type="scientific">Asparagus officinalis</name>
    <name type="common">Garden asparagus</name>
    <dbReference type="NCBI Taxonomy" id="4686"/>
    <lineage>
        <taxon>Eukaryota</taxon>
        <taxon>Viridiplantae</taxon>
        <taxon>Streptophyta</taxon>
        <taxon>Embryophyta</taxon>
        <taxon>Tracheophyta</taxon>
        <taxon>Spermatophyta</taxon>
        <taxon>Magnoliopsida</taxon>
        <taxon>Liliopsida</taxon>
        <taxon>Asparagales</taxon>
        <taxon>Asparagaceae</taxon>
        <taxon>Asparagoideae</taxon>
        <taxon>Asparagus</taxon>
    </lineage>
</organism>
<evidence type="ECO:0000313" key="3">
    <source>
        <dbReference type="Proteomes" id="UP000243459"/>
    </source>
</evidence>
<dbReference type="Gramene" id="ONK80270">
    <property type="protein sequence ID" value="ONK80270"/>
    <property type="gene ID" value="A4U43_C01F15790"/>
</dbReference>
<protein>
    <submittedName>
        <fullName evidence="2">Uncharacterized protein</fullName>
    </submittedName>
</protein>
<evidence type="ECO:0000313" key="2">
    <source>
        <dbReference type="EMBL" id="ONK80270.1"/>
    </source>
</evidence>
<keyword evidence="3" id="KW-1185">Reference proteome</keyword>
<feature type="compositionally biased region" description="Basic and acidic residues" evidence="1">
    <location>
        <begin position="38"/>
        <end position="47"/>
    </location>
</feature>
<name>A0A5P1FUA2_ASPOF</name>
<dbReference type="Proteomes" id="UP000243459">
    <property type="component" value="Chromosome 1"/>
</dbReference>
<dbReference type="EMBL" id="CM007381">
    <property type="protein sequence ID" value="ONK80270.1"/>
    <property type="molecule type" value="Genomic_DNA"/>
</dbReference>
<dbReference type="AlphaFoldDB" id="A0A5P1FUA2"/>
<feature type="compositionally biased region" description="Basic and acidic residues" evidence="1">
    <location>
        <begin position="61"/>
        <end position="70"/>
    </location>
</feature>
<feature type="region of interest" description="Disordered" evidence="1">
    <location>
        <begin position="25"/>
        <end position="77"/>
    </location>
</feature>
<feature type="compositionally biased region" description="Acidic residues" evidence="1">
    <location>
        <begin position="48"/>
        <end position="60"/>
    </location>
</feature>
<sequence>MMARSKKKKKKKMVMRGFMGFMGWNIGSGELGLGGDRFGSDDWRGSEREEEEEEDDDDDRERERLIRDMDSSSPESSFGLVMSNERFWERFSLSLFLSSSSSHRPHSLI</sequence>